<evidence type="ECO:0000256" key="5">
    <source>
        <dbReference type="SAM" id="MobiDB-lite"/>
    </source>
</evidence>
<keyword evidence="6" id="KW-0812">Transmembrane</keyword>
<feature type="domain" description="Gram-positive cocci surface proteins LPxTG" evidence="8">
    <location>
        <begin position="274"/>
        <end position="309"/>
    </location>
</feature>
<evidence type="ECO:0000256" key="2">
    <source>
        <dbReference type="ARBA" id="ARBA00022525"/>
    </source>
</evidence>
<keyword evidence="3 7" id="KW-0732">Signal</keyword>
<dbReference type="Proteomes" id="UP000247634">
    <property type="component" value="Chromosome"/>
</dbReference>
<keyword evidence="4" id="KW-0572">Peptidoglycan-anchor</keyword>
<sequence>MTCRRSRRTVRTLSMKYRPAVLAAAASAALLAGPPAASAAEDPGALPTCTDVSTSYGDYEQDELTASVDVAPVLVAGGDWQPARASVTNVGERDLPVVVVRAYPWLQTGEPDPPDMRDYVKTETRTADGGWRELDETAWIDASPLKSGETRTYELRVRVVGGLPRTPGGSEYALTGAFADVYRFPDTGKEVPCTGVAPANDTFRIERPATTSPTPRPTTPRPAPTTTTPAPKPTRTPTTTPSPTATPTPTPTSSTATPTPSAPAVPPAGTGGEMAGTGTSDATVPLAAAAGALALLGGGAVLMARRRRR</sequence>
<feature type="chain" id="PRO_5016036535" description="Gram-positive cocci surface proteins LPxTG domain-containing protein" evidence="7">
    <location>
        <begin position="40"/>
        <end position="309"/>
    </location>
</feature>
<evidence type="ECO:0000256" key="7">
    <source>
        <dbReference type="SAM" id="SignalP"/>
    </source>
</evidence>
<evidence type="ECO:0000256" key="1">
    <source>
        <dbReference type="ARBA" id="ARBA00022512"/>
    </source>
</evidence>
<dbReference type="OrthoDB" id="4195964at2"/>
<organism evidence="9 10">
    <name type="scientific">Streptomyces actuosus</name>
    <dbReference type="NCBI Taxonomy" id="1885"/>
    <lineage>
        <taxon>Bacteria</taxon>
        <taxon>Bacillati</taxon>
        <taxon>Actinomycetota</taxon>
        <taxon>Actinomycetes</taxon>
        <taxon>Kitasatosporales</taxon>
        <taxon>Streptomycetaceae</taxon>
        <taxon>Streptomyces</taxon>
    </lineage>
</organism>
<evidence type="ECO:0000256" key="4">
    <source>
        <dbReference type="ARBA" id="ARBA00023088"/>
    </source>
</evidence>
<feature type="compositionally biased region" description="Pro residues" evidence="5">
    <location>
        <begin position="214"/>
        <end position="223"/>
    </location>
</feature>
<protein>
    <recommendedName>
        <fullName evidence="8">Gram-positive cocci surface proteins LPxTG domain-containing protein</fullName>
    </recommendedName>
</protein>
<evidence type="ECO:0000313" key="9">
    <source>
        <dbReference type="EMBL" id="AWT46658.1"/>
    </source>
</evidence>
<reference evidence="9 10" key="1">
    <citation type="submission" date="2018-06" db="EMBL/GenBank/DDBJ databases">
        <title>The complete genome sequence of a nosiheptide producer Streptomyces actuosus ATCC 25421: deducing the ability of producing a new class III lantibiotics.</title>
        <authorList>
            <person name="Liu W."/>
            <person name="Sun F."/>
            <person name="Hu Y."/>
        </authorList>
    </citation>
    <scope>NUCLEOTIDE SEQUENCE [LARGE SCALE GENOMIC DNA]</scope>
    <source>
        <strain evidence="9 10">ATCC 25421</strain>
    </source>
</reference>
<feature type="transmembrane region" description="Helical" evidence="6">
    <location>
        <begin position="284"/>
        <end position="304"/>
    </location>
</feature>
<keyword evidence="10" id="KW-1185">Reference proteome</keyword>
<dbReference type="PROSITE" id="PS50847">
    <property type="entry name" value="GRAM_POS_ANCHORING"/>
    <property type="match status" value="1"/>
</dbReference>
<dbReference type="InterPro" id="IPR019931">
    <property type="entry name" value="LPXTG_anchor"/>
</dbReference>
<accession>A0A2U9PCK6</accession>
<proteinExistence type="predicted"/>
<evidence type="ECO:0000259" key="8">
    <source>
        <dbReference type="PROSITE" id="PS50847"/>
    </source>
</evidence>
<feature type="region of interest" description="Disordered" evidence="5">
    <location>
        <begin position="194"/>
        <end position="280"/>
    </location>
</feature>
<dbReference type="AlphaFoldDB" id="A0A2U9PCK6"/>
<feature type="signal peptide" evidence="7">
    <location>
        <begin position="1"/>
        <end position="39"/>
    </location>
</feature>
<keyword evidence="1" id="KW-0134">Cell wall</keyword>
<dbReference type="KEGG" id="sact:DMT42_33120"/>
<keyword evidence="2" id="KW-0964">Secreted</keyword>
<keyword evidence="6" id="KW-0472">Membrane</keyword>
<evidence type="ECO:0000256" key="6">
    <source>
        <dbReference type="SAM" id="Phobius"/>
    </source>
</evidence>
<dbReference type="PRINTS" id="PR01217">
    <property type="entry name" value="PRICHEXTENSN"/>
</dbReference>
<evidence type="ECO:0000256" key="3">
    <source>
        <dbReference type="ARBA" id="ARBA00022729"/>
    </source>
</evidence>
<name>A0A2U9PCK6_STRAS</name>
<evidence type="ECO:0000313" key="10">
    <source>
        <dbReference type="Proteomes" id="UP000247634"/>
    </source>
</evidence>
<dbReference type="NCBIfam" id="TIGR01167">
    <property type="entry name" value="LPXTG_anchor"/>
    <property type="match status" value="1"/>
</dbReference>
<keyword evidence="6" id="KW-1133">Transmembrane helix</keyword>
<gene>
    <name evidence="9" type="ORF">DMT42_33120</name>
</gene>
<feature type="compositionally biased region" description="Low complexity" evidence="5">
    <location>
        <begin position="224"/>
        <end position="243"/>
    </location>
</feature>
<dbReference type="EMBL" id="CP029788">
    <property type="protein sequence ID" value="AWT46658.1"/>
    <property type="molecule type" value="Genomic_DNA"/>
</dbReference>